<evidence type="ECO:0000313" key="1">
    <source>
        <dbReference type="EMBL" id="VDO12788.1"/>
    </source>
</evidence>
<evidence type="ECO:0000313" key="3">
    <source>
        <dbReference type="WBParaSite" id="HPLM_0000206501-mRNA-1"/>
    </source>
</evidence>
<organism evidence="3">
    <name type="scientific">Haemonchus placei</name>
    <name type="common">Barber's pole worm</name>
    <dbReference type="NCBI Taxonomy" id="6290"/>
    <lineage>
        <taxon>Eukaryota</taxon>
        <taxon>Metazoa</taxon>
        <taxon>Ecdysozoa</taxon>
        <taxon>Nematoda</taxon>
        <taxon>Chromadorea</taxon>
        <taxon>Rhabditida</taxon>
        <taxon>Rhabditina</taxon>
        <taxon>Rhabditomorpha</taxon>
        <taxon>Strongyloidea</taxon>
        <taxon>Trichostrongylidae</taxon>
        <taxon>Haemonchus</taxon>
    </lineage>
</organism>
<reference evidence="1 2" key="2">
    <citation type="submission" date="2018-11" db="EMBL/GenBank/DDBJ databases">
        <authorList>
            <consortium name="Pathogen Informatics"/>
        </authorList>
    </citation>
    <scope>NUCLEOTIDE SEQUENCE [LARGE SCALE GENOMIC DNA]</scope>
    <source>
        <strain evidence="1 2">MHpl1</strain>
    </source>
</reference>
<name>A0A0N4VXP5_HAEPC</name>
<dbReference type="AlphaFoldDB" id="A0A0N4VXP5"/>
<dbReference type="WBParaSite" id="HPLM_0000206501-mRNA-1">
    <property type="protein sequence ID" value="HPLM_0000206501-mRNA-1"/>
    <property type="gene ID" value="HPLM_0000206501"/>
</dbReference>
<proteinExistence type="predicted"/>
<reference evidence="3" key="1">
    <citation type="submission" date="2017-02" db="UniProtKB">
        <authorList>
            <consortium name="WormBaseParasite"/>
        </authorList>
    </citation>
    <scope>IDENTIFICATION</scope>
</reference>
<dbReference type="EMBL" id="UZAF01003574">
    <property type="protein sequence ID" value="VDO12788.1"/>
    <property type="molecule type" value="Genomic_DNA"/>
</dbReference>
<keyword evidence="2" id="KW-1185">Reference proteome</keyword>
<evidence type="ECO:0000313" key="2">
    <source>
        <dbReference type="Proteomes" id="UP000268014"/>
    </source>
</evidence>
<protein>
    <submittedName>
        <fullName evidence="1 3">Uncharacterized protein</fullName>
    </submittedName>
</protein>
<sequence>MLIIHHKTFFLQNNSVELYICKPIQIKVRSNEDRFTLLEFMNRISDFIDVSCISPFLFQM</sequence>
<accession>A0A0N4VXP5</accession>
<gene>
    <name evidence="1" type="ORF">HPLM_LOCUS2063</name>
</gene>
<dbReference type="Proteomes" id="UP000268014">
    <property type="component" value="Unassembled WGS sequence"/>
</dbReference>